<evidence type="ECO:0000313" key="10">
    <source>
        <dbReference type="Proteomes" id="UP000887013"/>
    </source>
</evidence>
<dbReference type="PANTHER" id="PTHR23259">
    <property type="entry name" value="RIDDLE"/>
    <property type="match status" value="1"/>
</dbReference>
<dbReference type="CDD" id="cd19941">
    <property type="entry name" value="TIL"/>
    <property type="match status" value="2"/>
</dbReference>
<evidence type="ECO:0000256" key="2">
    <source>
        <dbReference type="ARBA" id="ARBA00022690"/>
    </source>
</evidence>
<dbReference type="GO" id="GO:0030414">
    <property type="term" value="F:peptidase inhibitor activity"/>
    <property type="evidence" value="ECO:0007669"/>
    <property type="project" value="UniProtKB-KW"/>
</dbReference>
<dbReference type="EMBL" id="BMAW01048087">
    <property type="protein sequence ID" value="GFS64084.1"/>
    <property type="molecule type" value="Genomic_DNA"/>
</dbReference>
<evidence type="ECO:0000256" key="1">
    <source>
        <dbReference type="ARBA" id="ARBA00007611"/>
    </source>
</evidence>
<evidence type="ECO:0000313" key="7">
    <source>
        <dbReference type="EMBL" id="GFT61364.1"/>
    </source>
</evidence>
<sequence length="141" mass="14975">SCPVNEVSSTCVIPCNDCQTKGKCNFLVCNKGCDCKKGFYRSYGGICIPENACPPSNQSCGKREVYKTCGSACPPTCSNRGKNQICTLQCVTGCFCQEGLVRNDRGECVNPKDCPQSPQGPQGPGGPPSTILNDVPQTKLL</sequence>
<comment type="caution">
    <text evidence="8">The sequence shown here is derived from an EMBL/GenBank/DDBJ whole genome shotgun (WGS) entry which is preliminary data.</text>
</comment>
<dbReference type="Proteomes" id="UP000887013">
    <property type="component" value="Unassembled WGS sequence"/>
</dbReference>
<evidence type="ECO:0000256" key="3">
    <source>
        <dbReference type="ARBA" id="ARBA00023157"/>
    </source>
</evidence>
<dbReference type="EMBL" id="BMAW01078584">
    <property type="protein sequence ID" value="GFU11616.1"/>
    <property type="molecule type" value="Genomic_DNA"/>
</dbReference>
<feature type="non-terminal residue" evidence="8">
    <location>
        <position position="141"/>
    </location>
</feature>
<reference evidence="8" key="1">
    <citation type="submission" date="2020-08" db="EMBL/GenBank/DDBJ databases">
        <title>Multicomponent nature underlies the extraordinary mechanical properties of spider dragline silk.</title>
        <authorList>
            <person name="Kono N."/>
            <person name="Nakamura H."/>
            <person name="Mori M."/>
            <person name="Yoshida Y."/>
            <person name="Ohtoshi R."/>
            <person name="Malay A.D."/>
            <person name="Moran D.A.P."/>
            <person name="Tomita M."/>
            <person name="Numata K."/>
            <person name="Arakawa K."/>
        </authorList>
    </citation>
    <scope>NUCLEOTIDE SEQUENCE</scope>
</reference>
<organism evidence="8 10">
    <name type="scientific">Nephila pilipes</name>
    <name type="common">Giant wood spider</name>
    <name type="synonym">Nephila maculata</name>
    <dbReference type="NCBI Taxonomy" id="299642"/>
    <lineage>
        <taxon>Eukaryota</taxon>
        <taxon>Metazoa</taxon>
        <taxon>Ecdysozoa</taxon>
        <taxon>Arthropoda</taxon>
        <taxon>Chelicerata</taxon>
        <taxon>Arachnida</taxon>
        <taxon>Araneae</taxon>
        <taxon>Araneomorphae</taxon>
        <taxon>Entelegynae</taxon>
        <taxon>Araneoidea</taxon>
        <taxon>Nephilidae</taxon>
        <taxon>Nephila</taxon>
    </lineage>
</organism>
<feature type="domain" description="TIL" evidence="5">
    <location>
        <begin position="2"/>
        <end position="53"/>
    </location>
</feature>
<keyword evidence="10" id="KW-1185">Reference proteome</keyword>
<dbReference type="InterPro" id="IPR002919">
    <property type="entry name" value="TIL_dom"/>
</dbReference>
<dbReference type="AlphaFoldDB" id="A0A8X6UGC2"/>
<dbReference type="Gene3D" id="2.10.25.10">
    <property type="entry name" value="Laminin"/>
    <property type="match status" value="2"/>
</dbReference>
<dbReference type="InterPro" id="IPR036084">
    <property type="entry name" value="Ser_inhib-like_sf"/>
</dbReference>
<dbReference type="PANTHER" id="PTHR23259:SF82">
    <property type="entry name" value="SERINE PROTEASE INHIBITOR 1 PROTEIN"/>
    <property type="match status" value="1"/>
</dbReference>
<feature type="compositionally biased region" description="Polar residues" evidence="4">
    <location>
        <begin position="130"/>
        <end position="141"/>
    </location>
</feature>
<keyword evidence="3" id="KW-1015">Disulfide bond</keyword>
<evidence type="ECO:0000313" key="8">
    <source>
        <dbReference type="EMBL" id="GFU11616.1"/>
    </source>
</evidence>
<dbReference type="OrthoDB" id="6436760at2759"/>
<evidence type="ECO:0000313" key="9">
    <source>
        <dbReference type="EMBL" id="GFU32663.1"/>
    </source>
</evidence>
<dbReference type="InterPro" id="IPR051368">
    <property type="entry name" value="SerProtInhib-TIL_Domain"/>
</dbReference>
<gene>
    <name evidence="7" type="ORF">NPIL_29801</name>
    <name evidence="9" type="ORF">NPIL_583991</name>
    <name evidence="6" type="ORF">NPIL_667621</name>
    <name evidence="8" type="ORF">NPIL_690491</name>
</gene>
<keyword evidence="2" id="KW-0646">Protease inhibitor</keyword>
<name>A0A8X6UGC2_NEPPI</name>
<dbReference type="Pfam" id="PF01826">
    <property type="entry name" value="TIL"/>
    <property type="match status" value="2"/>
</dbReference>
<comment type="similarity">
    <text evidence="1">Belongs to the serine protease inhibitor-like (TIL domain-containing) family.</text>
</comment>
<evidence type="ECO:0000256" key="4">
    <source>
        <dbReference type="SAM" id="MobiDB-lite"/>
    </source>
</evidence>
<accession>A0A8X6UGC2</accession>
<evidence type="ECO:0000313" key="6">
    <source>
        <dbReference type="EMBL" id="GFS64084.1"/>
    </source>
</evidence>
<feature type="region of interest" description="Disordered" evidence="4">
    <location>
        <begin position="114"/>
        <end position="141"/>
    </location>
</feature>
<dbReference type="SUPFAM" id="SSF57567">
    <property type="entry name" value="Serine protease inhibitors"/>
    <property type="match status" value="2"/>
</dbReference>
<dbReference type="FunFam" id="2.10.25.10:FF:000055">
    <property type="entry name" value="alpha-tectorin isoform X1"/>
    <property type="match status" value="1"/>
</dbReference>
<feature type="domain" description="TIL" evidence="5">
    <location>
        <begin position="60"/>
        <end position="114"/>
    </location>
</feature>
<evidence type="ECO:0000259" key="5">
    <source>
        <dbReference type="Pfam" id="PF01826"/>
    </source>
</evidence>
<protein>
    <submittedName>
        <fullName evidence="8">Zonadhesin</fullName>
    </submittedName>
</protein>
<dbReference type="EMBL" id="BMAW01083223">
    <property type="protein sequence ID" value="GFU32663.1"/>
    <property type="molecule type" value="Genomic_DNA"/>
</dbReference>
<proteinExistence type="inferred from homology"/>
<dbReference type="EMBL" id="BMAW01019039">
    <property type="protein sequence ID" value="GFT61364.1"/>
    <property type="molecule type" value="Genomic_DNA"/>
</dbReference>